<feature type="compositionally biased region" description="Polar residues" evidence="2">
    <location>
        <begin position="1889"/>
        <end position="1902"/>
    </location>
</feature>
<feature type="region of interest" description="Disordered" evidence="2">
    <location>
        <begin position="1102"/>
        <end position="1130"/>
    </location>
</feature>
<dbReference type="GO" id="GO:0000124">
    <property type="term" value="C:SAGA complex"/>
    <property type="evidence" value="ECO:0007669"/>
    <property type="project" value="TreeGrafter"/>
</dbReference>
<dbReference type="OrthoDB" id="18898at2759"/>
<comment type="similarity">
    <text evidence="1">Belongs to the PI3/PI4-kinase family. TRA1 subfamily.</text>
</comment>
<dbReference type="FunCoup" id="A0A2P6N7T1">
    <property type="interactions" value="637"/>
</dbReference>
<dbReference type="Pfam" id="PF20206">
    <property type="entry name" value="Tra1_ring"/>
    <property type="match status" value="2"/>
</dbReference>
<feature type="region of interest" description="Disordered" evidence="2">
    <location>
        <begin position="1877"/>
        <end position="1915"/>
    </location>
</feature>
<feature type="compositionally biased region" description="Polar residues" evidence="2">
    <location>
        <begin position="174"/>
        <end position="193"/>
    </location>
</feature>
<dbReference type="EMBL" id="MDYQ01000164">
    <property type="protein sequence ID" value="PRP80008.1"/>
    <property type="molecule type" value="Genomic_DNA"/>
</dbReference>
<dbReference type="InterPro" id="IPR046805">
    <property type="entry name" value="Tra1_ring"/>
</dbReference>
<proteinExistence type="inferred from homology"/>
<dbReference type="InterPro" id="IPR016024">
    <property type="entry name" value="ARM-type_fold"/>
</dbReference>
<feature type="region of interest" description="Disordered" evidence="2">
    <location>
        <begin position="2140"/>
        <end position="2179"/>
    </location>
</feature>
<dbReference type="PROSITE" id="PS50290">
    <property type="entry name" value="PI3_4_KINASE_3"/>
    <property type="match status" value="1"/>
</dbReference>
<feature type="compositionally biased region" description="Low complexity" evidence="2">
    <location>
        <begin position="2154"/>
        <end position="2175"/>
    </location>
</feature>
<dbReference type="GO" id="GO:0006355">
    <property type="term" value="P:regulation of DNA-templated transcription"/>
    <property type="evidence" value="ECO:0007669"/>
    <property type="project" value="TreeGrafter"/>
</dbReference>
<dbReference type="GO" id="GO:0006281">
    <property type="term" value="P:DNA repair"/>
    <property type="evidence" value="ECO:0007669"/>
    <property type="project" value="TreeGrafter"/>
</dbReference>
<dbReference type="InterPro" id="IPR003151">
    <property type="entry name" value="PIK-rel_kinase_FAT"/>
</dbReference>
<evidence type="ECO:0000256" key="2">
    <source>
        <dbReference type="SAM" id="MobiDB-lite"/>
    </source>
</evidence>
<dbReference type="InterPro" id="IPR014009">
    <property type="entry name" value="PIK_FAT"/>
</dbReference>
<feature type="region of interest" description="Disordered" evidence="2">
    <location>
        <begin position="167"/>
        <end position="193"/>
    </location>
</feature>
<dbReference type="SUPFAM" id="SSF56112">
    <property type="entry name" value="Protein kinase-like (PK-like)"/>
    <property type="match status" value="1"/>
</dbReference>
<feature type="compositionally biased region" description="Basic and acidic residues" evidence="2">
    <location>
        <begin position="1905"/>
        <end position="1915"/>
    </location>
</feature>
<accession>A0A2P6N7T1</accession>
<feature type="domain" description="PI3K/PI4K catalytic" evidence="3">
    <location>
        <begin position="3277"/>
        <end position="3597"/>
    </location>
</feature>
<dbReference type="STRING" id="1890364.A0A2P6N7T1"/>
<dbReference type="PANTHER" id="PTHR11139">
    <property type="entry name" value="ATAXIA TELANGIECTASIA MUTATED ATM -RELATED"/>
    <property type="match status" value="1"/>
</dbReference>
<gene>
    <name evidence="5" type="ORF">PROFUN_12295</name>
</gene>
<reference evidence="5 6" key="1">
    <citation type="journal article" date="2018" name="Genome Biol. Evol.">
        <title>Multiple Roots of Fruiting Body Formation in Amoebozoa.</title>
        <authorList>
            <person name="Hillmann F."/>
            <person name="Forbes G."/>
            <person name="Novohradska S."/>
            <person name="Ferling I."/>
            <person name="Riege K."/>
            <person name="Groth M."/>
            <person name="Westermann M."/>
            <person name="Marz M."/>
            <person name="Spaller T."/>
            <person name="Winckler T."/>
            <person name="Schaap P."/>
            <person name="Glockner G."/>
        </authorList>
    </citation>
    <scope>NUCLEOTIDE SEQUENCE [LARGE SCALE GENOMIC DNA]</scope>
    <source>
        <strain evidence="5 6">Jena</strain>
    </source>
</reference>
<dbReference type="InterPro" id="IPR011009">
    <property type="entry name" value="Kinase-like_dom_sf"/>
</dbReference>
<dbReference type="InterPro" id="IPR046807">
    <property type="entry name" value="Tra1_central"/>
</dbReference>
<evidence type="ECO:0000259" key="3">
    <source>
        <dbReference type="PROSITE" id="PS50290"/>
    </source>
</evidence>
<dbReference type="Proteomes" id="UP000241769">
    <property type="component" value="Unassembled WGS sequence"/>
</dbReference>
<dbReference type="Pfam" id="PF02259">
    <property type="entry name" value="FAT"/>
    <property type="match status" value="1"/>
</dbReference>
<protein>
    <submittedName>
        <fullName evidence="5">FAT domain-containing protein</fullName>
    </submittedName>
</protein>
<dbReference type="SUPFAM" id="SSF48371">
    <property type="entry name" value="ARM repeat"/>
    <property type="match status" value="3"/>
</dbReference>
<dbReference type="GO" id="GO:0035267">
    <property type="term" value="C:NuA4 histone acetyltransferase complex"/>
    <property type="evidence" value="ECO:0007669"/>
    <property type="project" value="TreeGrafter"/>
</dbReference>
<feature type="compositionally biased region" description="Basic and acidic residues" evidence="2">
    <location>
        <begin position="1102"/>
        <end position="1116"/>
    </location>
</feature>
<evidence type="ECO:0000313" key="6">
    <source>
        <dbReference type="Proteomes" id="UP000241769"/>
    </source>
</evidence>
<feature type="domain" description="FAT" evidence="4">
    <location>
        <begin position="2576"/>
        <end position="3099"/>
    </location>
</feature>
<evidence type="ECO:0000256" key="1">
    <source>
        <dbReference type="ARBA" id="ARBA00007234"/>
    </source>
</evidence>
<sequence length="3628" mass="409445">MSSTSTKPTTAEGTIDYEVLGQTFQQDVTQRVQIAADVREGIELINANEYKNFLTHLFPHFIELLRTGQPQFADNPAQKLRNTILETLNRLPNNELLKNLAPGLAKLMVHLLAIENEENALICLRIFVDLHKNFRPSQENEVQPFLDMVQKSYHDLPKTISTVFSKPVEPPKPTNINNQNQQDPSKPTPTTKADQSFKVLTECPIIVVLLLRLYPAFVQPSIKNFIPLVANTIALQAPPNARAPNSPYRLAYIDLVATQVKTLSFLAFMLRGGNKSLQHPHQESIPKSVIGLLSSCPHESATIRKELLVATRHILTSSDFREGFSAHIDTLLDERVLIGTGKTAFDTLRPLAFSTLADLIHHIRNDLTWPQLQRVVYLYTRNLHDSTLIYTVQTMSVKLIINLVEGIVKRNDAEGKGEAMQQVERFTLTGRTLLIRILEVAVNKFSSLRKEIPKVIEKAKNKKKGNDKIRDCRILMRTLVVSLKNIMWGISNCSGMVRNPNASQPQQPPKMMTPEESSMFVSLLKNGLKCFPIFTEGNQPALAEEKDTLDHFAAVFTMVEPRIFQDAFSTQMPFLFERILENQAMLNIPQHFLANPNCSKYFADVLLNFLIERIGSLSGPDKTVSSVLLRLFKLVFGSVTLFADNEPVLQPHLALLITSAIKHATEVKDSNNYFILLRALFRSVGSGKFDVFYREFLPLLPNMLETLTRLQNSAPSPALRDIYVELALTIPVRLSSLLPSLRVLMKPLVVALESGTDLVNNGLRTLELCLDNLMPAFIAPTINEVKIELMTALWRHLKPAPYPHGPQALRILGKLAGRNRDFLHVPPKLKTEEFTEKSFDSLVEFEDGSKVVIQLDRSVQQAKQKIMSSADMDHRRQSFSFVKAMTNTVLTTFPELSTEDAMETEDVPPSKENAGEALVSRVSGLFESILIAASVDKLNELSGEYVDDLCRHFAVLWAQKIEAKPSREAKVDSFVWVNAMVDAICVDNRNHIKMACKAIENMVEMCKLTIKENLDDSPHFDLLITKLIRACSSSLWHNKSGGCSGIQILSSKMPVTWTRKYQSEIIPAMFFIIRDMAPDISVSTIEEATENIHNVITLCNRHDPNEETKGSEMQVEKEEEDTPMLPLEPSASRDTTHVLPIVRFLCSELASSNVTSRQLAQKSISHLATQYNKTPSQLLEPIKEELIGGILHRPLRDMPSTLQTGCIDAMAYCAQLHLVNYTPEVMDGVLKPAQLIVERDETTGAEQKMTAKQMNLLTGLKIASIELLTASITSPEMSGAEHQEFKNKICSELFKFLTQRNREVAEVARKSVFLIYPHTRLSKESLQSSLRPVLLNLADYRKLSIPLLTGLSHLLDLLASSFNVTLGDKLLEHLQRLAEMGRMNKGTKDGEENKIIAAVIEIYHLLPNAAFKFLEPLVTITINLESQLHRESSSPYRAPLVKYLNKYKNEATEFFLARLGQPPFSRLYRNALSEKEAGPLREHIASQPARLITHTFKSSSGGFEFQYQGLLITKILLKHLPLWLSNEGKPVLDCLIELWQSPARQTRLANDEALPLHHLKESKLIIKCLLNHCSHNHGEVDVLFHMLTIFTTRNTTDYSFLKEYYHKTISETYTPEEKKKILTRFLAFVKEPVPQEHKVQALQVLIIPMLQCASERGETKEVLDQKSIQKIATDVFCVDNTEEGDTQTSDAFKIEALQLAALIVKTNPGELLQDIRKSFIKFAWNFLKCEDTITRQHAHILVARFIEAFDTPPKIILTVYFALLRSYQMEAEGLVKTALDIITPSLNERLGSLQWVRVVRKVIVEEAHTQNQLLHIFHLIHRHQALFYPARTGFVLHMINSLAKIGLANNTSFENKKLALDLASVIIQWEQRKIAENNSEKENEEGNNLTGTLTTPALNTDSMEIDEKKDDKETAEEKAVEAADNKKMDVFRPKSSIDGAEIIVNFLVRMAHNSSEPQDAQQANSEKAAQNAAEMNPIDRILEILQSAIAIWPEVNIKYMYIEKMLGMVQQPTMIVTVLSILSIAIDSNLTRLLTDNLPALCTALTPIVNTNNPKIAQSLCSLLQKISVKFPPTSEAKTEMAPLYLHICNIIENNLNNPDQPNIHSTVLILRTLISIRVETADRVVTPILTTMTKLIKDHISPPKDTADPPADPSTAATPATPAAASASAPTVAPGRGATQATAAKSKIVKETAASLIICIGAASRFATSMTPEQRKQIITLLVSLIEKSTDVELLTDIVNVVGFWITGKKLNPPTLNSNNDANASVSVSVNSTGVATPVSHGLSLSVGIPSETAEASTPVDPYPSVLSDSMDESIPEIFTPKDKVALLTKMSRFESGVPALHESYLELIVFMYSDPSVERSDLSPLESGFMTGMRTKESSIRNKFLSIYDGNMPRDLTSRLQKILSSNWENMGSTFWVRQMLDLLLSTIKIGADFRLTSIFPNALLQPATVDVVPNIDPLPADASAEDRYDQLVIQQSKFVNTIKGTTVTDIIGYLRDMIHSDVDVCLSVFSDLFQSMWSSVKMKNMEEEMTRDIVTFLTKEYHSKQMRGNPNVIQAFLEAMQSCEQAPKIPVELLKYLAKSFNAWNPAIMLIERSYNQNPEPETYRALAEIFSLLNEEDLHYHVLMANSSEESKRAFGMEQQGQWEGAQEEFYKLMRSGETRRDGVDYTQGSLWEDHWVKCAKHLGQWDVLTEIAKSVPHPDLLLESAWKVSDWTNVKDCLSKFGADTVSQKIVQSYLWIHENRGGEVESVLNQGTQLALKSFQCLPDIPSSAHIPLLQSFHKIVELRDSVQMLKEVKTSTSTSSADVKNILTQWRDRLPNEWEDITFWSDLLLWRQHTVLNVINSHSTAAEGQQVGGNLLAQAETAWTINTFAHVARKQQLVDLCLQIQSKIHILVNIDMQDAFNKFCEQMKCHMSSSNRWKAGMDTLASTPTEFFSPQQKAEVASMRGELQWKTGHLEEAHRSFSESVQTFENSSSAWLVWGKFCDEQFTETKDLTWAEHSISCYLQALRGGKDKARMHLARVLLLVDHDDESDRLMKCLERNVEGIPLWIWISYVPTLLRSLRKYESGLIKTLQRTASFYPQAVFFHLRSASKGQSASPAPNVAAYIDELLRFIRTKFAPVTHDMEKIAHDICHDLSPTAPTLLYLFIHYTIRMAYGLDDTSDVIQDETFSLRLKQLADFSVIPTSHREYESAKETYASELQEQFGEEKSVTGAIEKMKEWLNKLKTKAELSGRKNMKDLSPFLASLQNSSIEIPGQYYQEGEPSSELHIRLDRILSPVDNVMGRRIIHMRGINGRTQHFMVDTDTKNSQRFHSHSEERTQKLMRLVGRWLLKSHQTRKRNIHLHVPVTIPLSADTRIVHIPSVEHFNMHLPYREKCIQVGQKDVYSPQDYYRKGGKEKRTETYQEIVGSIPDTMLVDYVSNLTHNSANLFAYRRQVTLQLAAQSALSYVLGIKNARPEDLVFFQETGTITQEEYYPEYTAEGKMIVEGHTPFRMSRNLQRLVGPLLTRGSMAASMAAVLRCLMDNRDYLRHHLALTLRDDIAACRIHEPDQPSERKTEIEWKSKLREASELNTELALVRLVEMGPSYQQEGMISMERVERLIDVASSTERILGHSAEWQPWI</sequence>
<dbReference type="InterPro" id="IPR050517">
    <property type="entry name" value="DDR_Repair_Kinase"/>
</dbReference>
<dbReference type="InParanoid" id="A0A2P6N7T1"/>
<comment type="caution">
    <text evidence="5">The sequence shown here is derived from an EMBL/GenBank/DDBJ whole genome shotgun (WGS) entry which is preliminary data.</text>
</comment>
<organism evidence="5 6">
    <name type="scientific">Planoprotostelium fungivorum</name>
    <dbReference type="NCBI Taxonomy" id="1890364"/>
    <lineage>
        <taxon>Eukaryota</taxon>
        <taxon>Amoebozoa</taxon>
        <taxon>Evosea</taxon>
        <taxon>Variosea</taxon>
        <taxon>Cavosteliida</taxon>
        <taxon>Cavosteliaceae</taxon>
        <taxon>Planoprotostelium</taxon>
    </lineage>
</organism>
<evidence type="ECO:0000313" key="5">
    <source>
        <dbReference type="EMBL" id="PRP80008.1"/>
    </source>
</evidence>
<keyword evidence="6" id="KW-1185">Reference proteome</keyword>
<dbReference type="PANTHER" id="PTHR11139:SF1">
    <property type="entry name" value="TRANSFORMATION_TRANSCRIPTION DOMAIN-ASSOCIATED PROTEIN"/>
    <property type="match status" value="1"/>
</dbReference>
<dbReference type="GO" id="GO:0005634">
    <property type="term" value="C:nucleus"/>
    <property type="evidence" value="ECO:0007669"/>
    <property type="project" value="TreeGrafter"/>
</dbReference>
<dbReference type="Pfam" id="PF20175">
    <property type="entry name" value="Tra1_central"/>
    <property type="match status" value="1"/>
</dbReference>
<dbReference type="InterPro" id="IPR000403">
    <property type="entry name" value="PI3/4_kinase_cat_dom"/>
</dbReference>
<dbReference type="PROSITE" id="PS51189">
    <property type="entry name" value="FAT"/>
    <property type="match status" value="1"/>
</dbReference>
<evidence type="ECO:0000259" key="4">
    <source>
        <dbReference type="PROSITE" id="PS51189"/>
    </source>
</evidence>
<name>A0A2P6N7T1_9EUKA</name>